<name>A0A8P4GE29_DICLA</name>
<dbReference type="PANTHER" id="PTHR10334">
    <property type="entry name" value="CYSTEINE-RICH SECRETORY PROTEIN-RELATED"/>
    <property type="match status" value="1"/>
</dbReference>
<dbReference type="PROSITE" id="PS01010">
    <property type="entry name" value="CRISP_2"/>
    <property type="match status" value="1"/>
</dbReference>
<dbReference type="InterPro" id="IPR001283">
    <property type="entry name" value="CRISP-related"/>
</dbReference>
<evidence type="ECO:0000256" key="1">
    <source>
        <dbReference type="ARBA" id="ARBA00009923"/>
    </source>
</evidence>
<feature type="domain" description="SCP" evidence="3">
    <location>
        <begin position="120"/>
        <end position="263"/>
    </location>
</feature>
<dbReference type="SUPFAM" id="SSF55797">
    <property type="entry name" value="PR-1-like"/>
    <property type="match status" value="1"/>
</dbReference>
<dbReference type="Proteomes" id="UP000694389">
    <property type="component" value="Unassembled WGS sequence"/>
</dbReference>
<dbReference type="PROSITE" id="PS01009">
    <property type="entry name" value="CRISP_1"/>
    <property type="match status" value="1"/>
</dbReference>
<gene>
    <name evidence="4" type="primary">glipr1a</name>
</gene>
<keyword evidence="5" id="KW-1185">Reference proteome</keyword>
<dbReference type="Ensembl" id="ENSDLAT00005070665.1">
    <property type="protein sequence ID" value="ENSDLAP00005078379.1"/>
    <property type="gene ID" value="ENSDLAG00005026510.1"/>
</dbReference>
<comment type="similarity">
    <text evidence="1">Belongs to the CRISP family.</text>
</comment>
<dbReference type="AlphaFoldDB" id="A0A8P4GE29"/>
<accession>A0A8P4GE29</accession>
<evidence type="ECO:0000256" key="2">
    <source>
        <dbReference type="SAM" id="MobiDB-lite"/>
    </source>
</evidence>
<proteinExistence type="inferred from homology"/>
<reference evidence="4" key="2">
    <citation type="submission" date="2025-09" db="UniProtKB">
        <authorList>
            <consortium name="Ensembl"/>
        </authorList>
    </citation>
    <scope>IDENTIFICATION</scope>
</reference>
<dbReference type="PRINTS" id="PR00837">
    <property type="entry name" value="V5TPXLIKE"/>
</dbReference>
<evidence type="ECO:0000259" key="3">
    <source>
        <dbReference type="SMART" id="SM00198"/>
    </source>
</evidence>
<organism evidence="4 5">
    <name type="scientific">Dicentrarchus labrax</name>
    <name type="common">European seabass</name>
    <name type="synonym">Morone labrax</name>
    <dbReference type="NCBI Taxonomy" id="13489"/>
    <lineage>
        <taxon>Eukaryota</taxon>
        <taxon>Metazoa</taxon>
        <taxon>Chordata</taxon>
        <taxon>Craniata</taxon>
        <taxon>Vertebrata</taxon>
        <taxon>Euteleostomi</taxon>
        <taxon>Actinopterygii</taxon>
        <taxon>Neopterygii</taxon>
        <taxon>Teleostei</taxon>
        <taxon>Neoteleostei</taxon>
        <taxon>Acanthomorphata</taxon>
        <taxon>Eupercaria</taxon>
        <taxon>Moronidae</taxon>
        <taxon>Dicentrarchus</taxon>
    </lineage>
</organism>
<dbReference type="GO" id="GO:0005576">
    <property type="term" value="C:extracellular region"/>
    <property type="evidence" value="ECO:0007669"/>
    <property type="project" value="InterPro"/>
</dbReference>
<dbReference type="InterPro" id="IPR002413">
    <property type="entry name" value="V5_allergen-like"/>
</dbReference>
<dbReference type="Gene3D" id="3.40.33.10">
    <property type="entry name" value="CAP"/>
    <property type="match status" value="1"/>
</dbReference>
<dbReference type="InterPro" id="IPR035940">
    <property type="entry name" value="CAP_sf"/>
</dbReference>
<dbReference type="InterPro" id="IPR014044">
    <property type="entry name" value="CAP_dom"/>
</dbReference>
<dbReference type="SMART" id="SM00198">
    <property type="entry name" value="SCP"/>
    <property type="match status" value="1"/>
</dbReference>
<evidence type="ECO:0000313" key="5">
    <source>
        <dbReference type="Proteomes" id="UP000694389"/>
    </source>
</evidence>
<dbReference type="Pfam" id="PF00188">
    <property type="entry name" value="CAP"/>
    <property type="match status" value="1"/>
</dbReference>
<dbReference type="InterPro" id="IPR018244">
    <property type="entry name" value="Allrgn_V5/Tpx1_CS"/>
</dbReference>
<dbReference type="PRINTS" id="PR00838">
    <property type="entry name" value="V5ALLERGEN"/>
</dbReference>
<sequence>KLQWLLHHPHPLQPHHLPHHCQLQPHPLPHHRQLQPHHLLPHHLPHHCQLQPHPLQPHPLPHHRQLQPHHLPHHRQLQPHHLPHHRQLQPHPLQPHPLQPHPLPHHRQLQPHHLPHHHQLPHHQQLNIHKLLQRNTWDEGLAITARAWARHCLFEHNTFLNDVRRVHPTFSSVGENIWTGYPPSSFDVAHSIKRWVDEKQDYDYDSDSCTKVCGHYTQVVWARSYKVGCAAQLCPNGVKNTEFGSRESVIFVCNYAPAGNVARKKPYETKGTECSGCEGKCESRLCRSQERDSQKSYNWSPDWDPAVAVSGSNYVSILIARPIALIFTFITAYVVHHFYPDVFCYE</sequence>
<dbReference type="GeneTree" id="ENSGT00940000165853"/>
<evidence type="ECO:0000313" key="4">
    <source>
        <dbReference type="Ensembl" id="ENSDLAP00005078379.1"/>
    </source>
</evidence>
<reference evidence="4" key="1">
    <citation type="submission" date="2025-08" db="UniProtKB">
        <authorList>
            <consortium name="Ensembl"/>
        </authorList>
    </citation>
    <scope>IDENTIFICATION</scope>
</reference>
<protein>
    <recommendedName>
        <fullName evidence="3">SCP domain-containing protein</fullName>
    </recommendedName>
</protein>
<feature type="region of interest" description="Disordered" evidence="2">
    <location>
        <begin position="49"/>
        <end position="98"/>
    </location>
</feature>
<feature type="compositionally biased region" description="Basic residues" evidence="2">
    <location>
        <begin position="60"/>
        <end position="88"/>
    </location>
</feature>